<comment type="caution">
    <text evidence="2">The sequence shown here is derived from an EMBL/GenBank/DDBJ whole genome shotgun (WGS) entry which is preliminary data.</text>
</comment>
<keyword evidence="1" id="KW-0175">Coiled coil</keyword>
<dbReference type="InterPro" id="IPR027417">
    <property type="entry name" value="P-loop_NTPase"/>
</dbReference>
<sequence>MNNLHFCEAQRDAFLAHLVPVWAGEGQVVRLIGANPLADSLAQAAQAQGVRLLRELPGADEVASGSQWIIFTEERGECLAEQLLACVGLRDVSILAPITDHHFSRRPLFLISIPKSGTHLLYELAQALGYNPGVIPPEFPKPKTWYCLEYSNSHTVAADFFVDTVRRACFGNRHHAFMSSPALFMYRHPLDILVSEANYYEREGKTAFAGWFHRLDEQGRIDRLLDDNWLLGSLRQRIGGFLPWLDFPNVAALSFEELIGPAGGGCEEAQLRLIWSIQLRLQAPGSPKAIASTLFNPNSATFRSGQIGGFRQVMDATSIARFVNSNQDLLESLGYPLDGRIDMPNARYVRQTAPLHYVRETFDEMPLLVEGDVMGCNLVRFKKRLYAVPLELGAIDLRHCTEEQLGMLPAASCRNDLKALLLLGRTAFEERRASLQHLSRSLAAHGHEAAPQLLMTHNGYNVFFIQQHYLGLRQAAGPVDLTGPLQALLSRYPSRDLLVASTLDELLEHIDGRSMPMRMYADHQGVMSKAEVEIDELRRQLAGAQLQLERLEQRLGYISRPWWKRVLHRCSNSSKPSD</sequence>
<accession>A0ABU3XUW8</accession>
<reference evidence="2 3" key="1">
    <citation type="submission" date="2023-10" db="EMBL/GenBank/DDBJ databases">
        <title>Pseudomonas otitidis isolated from a paediatric patient with cystic fibrosis in Chile.</title>
        <authorList>
            <person name="Amsteins-Romero L."/>
            <person name="Opazo-Capurro A."/>
            <person name="Matus-Kohler M."/>
            <person name="Gonzalez-Rocha G."/>
        </authorList>
    </citation>
    <scope>NUCLEOTIDE SEQUENCE [LARGE SCALE GENOMIC DNA]</scope>
    <source>
        <strain evidence="2 3">P-714</strain>
    </source>
</reference>
<feature type="coiled-coil region" evidence="1">
    <location>
        <begin position="520"/>
        <end position="554"/>
    </location>
</feature>
<dbReference type="SUPFAM" id="SSF52540">
    <property type="entry name" value="P-loop containing nucleoside triphosphate hydrolases"/>
    <property type="match status" value="1"/>
</dbReference>
<keyword evidence="3" id="KW-1185">Reference proteome</keyword>
<dbReference type="Gene3D" id="3.40.50.300">
    <property type="entry name" value="P-loop containing nucleotide triphosphate hydrolases"/>
    <property type="match status" value="1"/>
</dbReference>
<evidence type="ECO:0008006" key="4">
    <source>
        <dbReference type="Google" id="ProtNLM"/>
    </source>
</evidence>
<organism evidence="2 3">
    <name type="scientific">Metapseudomonas otitidis</name>
    <dbReference type="NCBI Taxonomy" id="319939"/>
    <lineage>
        <taxon>Bacteria</taxon>
        <taxon>Pseudomonadati</taxon>
        <taxon>Pseudomonadota</taxon>
        <taxon>Gammaproteobacteria</taxon>
        <taxon>Pseudomonadales</taxon>
        <taxon>Pseudomonadaceae</taxon>
        <taxon>Metapseudomonas</taxon>
    </lineage>
</organism>
<dbReference type="Proteomes" id="UP001273935">
    <property type="component" value="Unassembled WGS sequence"/>
</dbReference>
<evidence type="ECO:0000313" key="3">
    <source>
        <dbReference type="Proteomes" id="UP001273935"/>
    </source>
</evidence>
<dbReference type="RefSeq" id="WP_309042631.1">
    <property type="nucleotide sequence ID" value="NZ_CP133395.1"/>
</dbReference>
<name>A0ABU3XUW8_9GAMM</name>
<gene>
    <name evidence="2" type="ORF">R0G64_18945</name>
</gene>
<protein>
    <recommendedName>
        <fullName evidence="4">Sulfotransferase family protein</fullName>
    </recommendedName>
</protein>
<evidence type="ECO:0000256" key="1">
    <source>
        <dbReference type="SAM" id="Coils"/>
    </source>
</evidence>
<evidence type="ECO:0000313" key="2">
    <source>
        <dbReference type="EMBL" id="MDV3441504.1"/>
    </source>
</evidence>
<dbReference type="EMBL" id="JAWJUL010000077">
    <property type="protein sequence ID" value="MDV3441504.1"/>
    <property type="molecule type" value="Genomic_DNA"/>
</dbReference>
<proteinExistence type="predicted"/>